<accession>A0A183IIU8</accession>
<dbReference type="AlphaFoldDB" id="A0A183IIU8"/>
<organism evidence="4">
    <name type="scientific">Soboliphyme baturini</name>
    <dbReference type="NCBI Taxonomy" id="241478"/>
    <lineage>
        <taxon>Eukaryota</taxon>
        <taxon>Metazoa</taxon>
        <taxon>Ecdysozoa</taxon>
        <taxon>Nematoda</taxon>
        <taxon>Enoplea</taxon>
        <taxon>Dorylaimia</taxon>
        <taxon>Dioctophymatida</taxon>
        <taxon>Dioctophymatoidea</taxon>
        <taxon>Soboliphymatidae</taxon>
        <taxon>Soboliphyme</taxon>
    </lineage>
</organism>
<feature type="compositionally biased region" description="Basic residues" evidence="1">
    <location>
        <begin position="80"/>
        <end position="92"/>
    </location>
</feature>
<evidence type="ECO:0000313" key="4">
    <source>
        <dbReference type="WBParaSite" id="SBAD_0000370501-mRNA-1"/>
    </source>
</evidence>
<proteinExistence type="predicted"/>
<name>A0A183IIU8_9BILA</name>
<reference evidence="2 3" key="2">
    <citation type="submission" date="2018-11" db="EMBL/GenBank/DDBJ databases">
        <authorList>
            <consortium name="Pathogen Informatics"/>
        </authorList>
    </citation>
    <scope>NUCLEOTIDE SEQUENCE [LARGE SCALE GENOMIC DNA]</scope>
</reference>
<dbReference type="EMBL" id="UZAM01007805">
    <property type="protein sequence ID" value="VDP01516.1"/>
    <property type="molecule type" value="Genomic_DNA"/>
</dbReference>
<gene>
    <name evidence="2" type="ORF">SBAD_LOCUS3544</name>
</gene>
<protein>
    <submittedName>
        <fullName evidence="4">SCP domain-containing protein</fullName>
    </submittedName>
</protein>
<dbReference type="WBParaSite" id="SBAD_0000370501-mRNA-1">
    <property type="protein sequence ID" value="SBAD_0000370501-mRNA-1"/>
    <property type="gene ID" value="SBAD_0000370501"/>
</dbReference>
<keyword evidence="3" id="KW-1185">Reference proteome</keyword>
<feature type="region of interest" description="Disordered" evidence="1">
    <location>
        <begin position="78"/>
        <end position="98"/>
    </location>
</feature>
<evidence type="ECO:0000313" key="2">
    <source>
        <dbReference type="EMBL" id="VDP01516.1"/>
    </source>
</evidence>
<evidence type="ECO:0000313" key="3">
    <source>
        <dbReference type="Proteomes" id="UP000270296"/>
    </source>
</evidence>
<dbReference type="Proteomes" id="UP000270296">
    <property type="component" value="Unassembled WGS sequence"/>
</dbReference>
<sequence>MASSLPRMRWTARMALYHRPNPDSNQSTAVTCDATFDRKREMMDMHNLGRPSGSMNATLLNQTVSDFTQFTLTAEEMMSKKRKHSRGRRRCHAQMGAASAEKNSPLSLLTVAVAVAIVAATPFLRPLSTGHIRSVRNAPLVRLLIAGCEKRLYADRWTTCQSRNYNGFFPTSARSQGDDDRQRTAIMAADLFDQVRHGLGASKQRCNGLRR</sequence>
<evidence type="ECO:0000256" key="1">
    <source>
        <dbReference type="SAM" id="MobiDB-lite"/>
    </source>
</evidence>
<reference evidence="4" key="1">
    <citation type="submission" date="2016-06" db="UniProtKB">
        <authorList>
            <consortium name="WormBaseParasite"/>
        </authorList>
    </citation>
    <scope>IDENTIFICATION</scope>
</reference>